<dbReference type="InterPro" id="IPR029060">
    <property type="entry name" value="PIN-like_dom_sf"/>
</dbReference>
<dbReference type="Proteomes" id="UP000283523">
    <property type="component" value="Unassembled WGS sequence"/>
</dbReference>
<evidence type="ECO:0000256" key="2">
    <source>
        <dbReference type="ARBA" id="ARBA00022649"/>
    </source>
</evidence>
<organism evidence="9 10">
    <name type="scientific">Fibrisoma montanum</name>
    <dbReference type="NCBI Taxonomy" id="2305895"/>
    <lineage>
        <taxon>Bacteria</taxon>
        <taxon>Pseudomonadati</taxon>
        <taxon>Bacteroidota</taxon>
        <taxon>Cytophagia</taxon>
        <taxon>Cytophagales</taxon>
        <taxon>Spirosomataceae</taxon>
        <taxon>Fibrisoma</taxon>
    </lineage>
</organism>
<keyword evidence="10" id="KW-1185">Reference proteome</keyword>
<evidence type="ECO:0000256" key="5">
    <source>
        <dbReference type="ARBA" id="ARBA00022801"/>
    </source>
</evidence>
<dbReference type="EMBL" id="QXED01000003">
    <property type="protein sequence ID" value="RIV23885.1"/>
    <property type="molecule type" value="Genomic_DNA"/>
</dbReference>
<dbReference type="PANTHER" id="PTHR33653:SF1">
    <property type="entry name" value="RIBONUCLEASE VAPC2"/>
    <property type="match status" value="1"/>
</dbReference>
<dbReference type="InterPro" id="IPR002716">
    <property type="entry name" value="PIN_dom"/>
</dbReference>
<keyword evidence="4" id="KW-0479">Metal-binding</keyword>
<evidence type="ECO:0000313" key="9">
    <source>
        <dbReference type="EMBL" id="RIV23885.1"/>
    </source>
</evidence>
<protein>
    <submittedName>
        <fullName evidence="9">Type II toxin-antitoxin system VapC family toxin</fullName>
    </submittedName>
</protein>
<name>A0A418MBY8_9BACT</name>
<comment type="similarity">
    <text evidence="7">Belongs to the PINc/VapC protein family.</text>
</comment>
<evidence type="ECO:0000256" key="6">
    <source>
        <dbReference type="ARBA" id="ARBA00022842"/>
    </source>
</evidence>
<evidence type="ECO:0000259" key="8">
    <source>
        <dbReference type="Pfam" id="PF01850"/>
    </source>
</evidence>
<keyword evidence="2" id="KW-1277">Toxin-antitoxin system</keyword>
<dbReference type="AlphaFoldDB" id="A0A418MBY8"/>
<dbReference type="InterPro" id="IPR050556">
    <property type="entry name" value="Type_II_TA_system_RNase"/>
</dbReference>
<dbReference type="GO" id="GO:0004518">
    <property type="term" value="F:nuclease activity"/>
    <property type="evidence" value="ECO:0007669"/>
    <property type="project" value="UniProtKB-KW"/>
</dbReference>
<dbReference type="PANTHER" id="PTHR33653">
    <property type="entry name" value="RIBONUCLEASE VAPC2"/>
    <property type="match status" value="1"/>
</dbReference>
<dbReference type="OrthoDB" id="1443334at2"/>
<evidence type="ECO:0000256" key="7">
    <source>
        <dbReference type="ARBA" id="ARBA00038093"/>
    </source>
</evidence>
<dbReference type="GO" id="GO:0016787">
    <property type="term" value="F:hydrolase activity"/>
    <property type="evidence" value="ECO:0007669"/>
    <property type="project" value="UniProtKB-KW"/>
</dbReference>
<comment type="caution">
    <text evidence="9">The sequence shown here is derived from an EMBL/GenBank/DDBJ whole genome shotgun (WGS) entry which is preliminary data.</text>
</comment>
<dbReference type="RefSeq" id="WP_119668101.1">
    <property type="nucleotide sequence ID" value="NZ_QXED01000003.1"/>
</dbReference>
<dbReference type="Gene3D" id="3.40.50.1010">
    <property type="entry name" value="5'-nuclease"/>
    <property type="match status" value="1"/>
</dbReference>
<accession>A0A418MBY8</accession>
<dbReference type="SUPFAM" id="SSF88723">
    <property type="entry name" value="PIN domain-like"/>
    <property type="match status" value="1"/>
</dbReference>
<reference evidence="9 10" key="1">
    <citation type="submission" date="2018-08" db="EMBL/GenBank/DDBJ databases">
        <title>Fibrisoma montanum sp. nov., isolated from Danxia mountain soil.</title>
        <authorList>
            <person name="Huang Y."/>
        </authorList>
    </citation>
    <scope>NUCLEOTIDE SEQUENCE [LARGE SCALE GENOMIC DNA]</scope>
    <source>
        <strain evidence="9 10">HYT19</strain>
    </source>
</reference>
<feature type="domain" description="PIN" evidence="8">
    <location>
        <begin position="4"/>
        <end position="135"/>
    </location>
</feature>
<dbReference type="GO" id="GO:0046872">
    <property type="term" value="F:metal ion binding"/>
    <property type="evidence" value="ECO:0007669"/>
    <property type="project" value="UniProtKB-KW"/>
</dbReference>
<evidence type="ECO:0000256" key="4">
    <source>
        <dbReference type="ARBA" id="ARBA00022723"/>
    </source>
</evidence>
<gene>
    <name evidence="9" type="ORF">DYU11_13045</name>
</gene>
<keyword evidence="6" id="KW-0460">Magnesium</keyword>
<sequence>MMHLLDTNIVLAYLKKSTLSVALDKQYGLLSEHAKPFISAVTVGELWSLCLQNNWGPKRRELLIEILRQLTIVDINLEPIIQNYAEIDAFSQSKLMGRPLGSSARNMGKNDLWIAATASMLDAVLITTDKDFDHLHGQFVEVIRIDPDVYR</sequence>
<keyword evidence="5" id="KW-0378">Hydrolase</keyword>
<proteinExistence type="inferred from homology"/>
<evidence type="ECO:0000313" key="10">
    <source>
        <dbReference type="Proteomes" id="UP000283523"/>
    </source>
</evidence>
<keyword evidence="3" id="KW-0540">Nuclease</keyword>
<evidence type="ECO:0000256" key="3">
    <source>
        <dbReference type="ARBA" id="ARBA00022722"/>
    </source>
</evidence>
<dbReference type="Pfam" id="PF01850">
    <property type="entry name" value="PIN"/>
    <property type="match status" value="1"/>
</dbReference>
<comment type="cofactor">
    <cofactor evidence="1">
        <name>Mg(2+)</name>
        <dbReference type="ChEBI" id="CHEBI:18420"/>
    </cofactor>
</comment>
<evidence type="ECO:0000256" key="1">
    <source>
        <dbReference type="ARBA" id="ARBA00001946"/>
    </source>
</evidence>